<reference evidence="8" key="1">
    <citation type="submission" date="2023-02" db="EMBL/GenBank/DDBJ databases">
        <title>Identification and recombinant expression of a fungal hydrolase from Papiliotrema laurentii that hydrolyzes apple cutin and clears colloidal polyester polyurethane.</title>
        <authorList>
            <consortium name="DOE Joint Genome Institute"/>
            <person name="Roman V.A."/>
            <person name="Bojanowski C."/>
            <person name="Crable B.R."/>
            <person name="Wagner D.N."/>
            <person name="Hung C.S."/>
            <person name="Nadeau L.J."/>
            <person name="Schratz L."/>
            <person name="Haridas S."/>
            <person name="Pangilinan J."/>
            <person name="Lipzen A."/>
            <person name="Na H."/>
            <person name="Yan M."/>
            <person name="Ng V."/>
            <person name="Grigoriev I.V."/>
            <person name="Spatafora J.W."/>
            <person name="Barlow D."/>
            <person name="Biffinger J."/>
            <person name="Kelley-Loughnane N."/>
            <person name="Varaljay V.A."/>
            <person name="Crookes-Goodson W.J."/>
        </authorList>
    </citation>
    <scope>NUCLEOTIDE SEQUENCE</scope>
    <source>
        <strain evidence="8">5307AH</strain>
    </source>
</reference>
<dbReference type="AlphaFoldDB" id="A0AAD9CW05"/>
<evidence type="ECO:0000313" key="9">
    <source>
        <dbReference type="Proteomes" id="UP001182556"/>
    </source>
</evidence>
<comment type="caution">
    <text evidence="8">The sequence shown here is derived from an EMBL/GenBank/DDBJ whole genome shotgun (WGS) entry which is preliminary data.</text>
</comment>
<evidence type="ECO:0000256" key="1">
    <source>
        <dbReference type="ARBA" id="ARBA00004127"/>
    </source>
</evidence>
<accession>A0AAD9CW05</accession>
<dbReference type="GO" id="GO:0004222">
    <property type="term" value="F:metalloendopeptidase activity"/>
    <property type="evidence" value="ECO:0007669"/>
    <property type="project" value="InterPro"/>
</dbReference>
<feature type="transmembrane region" description="Helical" evidence="6">
    <location>
        <begin position="150"/>
        <end position="174"/>
    </location>
</feature>
<feature type="transmembrane region" description="Helical" evidence="6">
    <location>
        <begin position="79"/>
        <end position="106"/>
    </location>
</feature>
<dbReference type="Proteomes" id="UP001182556">
    <property type="component" value="Unassembled WGS sequence"/>
</dbReference>
<comment type="subcellular location">
    <subcellularLocation>
        <location evidence="1">Endomembrane system</location>
        <topology evidence="1">Multi-pass membrane protein</topology>
    </subcellularLocation>
</comment>
<dbReference type="InterPro" id="IPR001193">
    <property type="entry name" value="MBTPS2"/>
</dbReference>
<dbReference type="GO" id="GO:0005737">
    <property type="term" value="C:cytoplasm"/>
    <property type="evidence" value="ECO:0007669"/>
    <property type="project" value="TreeGrafter"/>
</dbReference>
<feature type="transmembrane region" description="Helical" evidence="6">
    <location>
        <begin position="530"/>
        <end position="549"/>
    </location>
</feature>
<evidence type="ECO:0000256" key="4">
    <source>
        <dbReference type="ARBA" id="ARBA00023136"/>
    </source>
</evidence>
<feature type="transmembrane region" description="Helical" evidence="6">
    <location>
        <begin position="6"/>
        <end position="27"/>
    </location>
</feature>
<proteinExistence type="predicted"/>
<protein>
    <recommendedName>
        <fullName evidence="5">Endopeptidase S2P</fullName>
    </recommendedName>
</protein>
<dbReference type="GO" id="GO:1905897">
    <property type="term" value="P:regulation of response to endoplasmic reticulum stress"/>
    <property type="evidence" value="ECO:0007669"/>
    <property type="project" value="TreeGrafter"/>
</dbReference>
<organism evidence="8 9">
    <name type="scientific">Papiliotrema laurentii</name>
    <name type="common">Cryptococcus laurentii</name>
    <dbReference type="NCBI Taxonomy" id="5418"/>
    <lineage>
        <taxon>Eukaryota</taxon>
        <taxon>Fungi</taxon>
        <taxon>Dikarya</taxon>
        <taxon>Basidiomycota</taxon>
        <taxon>Agaricomycotina</taxon>
        <taxon>Tremellomycetes</taxon>
        <taxon>Tremellales</taxon>
        <taxon>Rhynchogastremaceae</taxon>
        <taxon>Papiliotrema</taxon>
    </lineage>
</organism>
<feature type="transmembrane region" description="Helical" evidence="6">
    <location>
        <begin position="232"/>
        <end position="251"/>
    </location>
</feature>
<feature type="transmembrane region" description="Helical" evidence="6">
    <location>
        <begin position="424"/>
        <end position="445"/>
    </location>
</feature>
<dbReference type="GO" id="GO:0031293">
    <property type="term" value="P:membrane protein intracellular domain proteolysis"/>
    <property type="evidence" value="ECO:0007669"/>
    <property type="project" value="TreeGrafter"/>
</dbReference>
<dbReference type="Pfam" id="PF02163">
    <property type="entry name" value="Peptidase_M50"/>
    <property type="match status" value="1"/>
</dbReference>
<keyword evidence="3 6" id="KW-1133">Transmembrane helix</keyword>
<dbReference type="EMBL" id="JAODAN010000008">
    <property type="protein sequence ID" value="KAK1922552.1"/>
    <property type="molecule type" value="Genomic_DNA"/>
</dbReference>
<name>A0AAD9CW05_PAPLA</name>
<dbReference type="GO" id="GO:0012505">
    <property type="term" value="C:endomembrane system"/>
    <property type="evidence" value="ECO:0007669"/>
    <property type="project" value="UniProtKB-SubCell"/>
</dbReference>
<evidence type="ECO:0000256" key="5">
    <source>
        <dbReference type="ARBA" id="ARBA00032658"/>
    </source>
</evidence>
<dbReference type="InterPro" id="IPR008915">
    <property type="entry name" value="Peptidase_M50"/>
</dbReference>
<keyword evidence="2 6" id="KW-0812">Transmembrane</keyword>
<evidence type="ECO:0000313" key="8">
    <source>
        <dbReference type="EMBL" id="KAK1922552.1"/>
    </source>
</evidence>
<feature type="domain" description="Peptidase M50" evidence="7">
    <location>
        <begin position="164"/>
        <end position="469"/>
    </location>
</feature>
<dbReference type="PANTHER" id="PTHR13325">
    <property type="entry name" value="PROTEASE M50 MEMBRANE-BOUND TRANSCRIPTION FACTOR SITE 2 PROTEASE"/>
    <property type="match status" value="1"/>
</dbReference>
<feature type="transmembrane region" description="Helical" evidence="6">
    <location>
        <begin position="195"/>
        <end position="212"/>
    </location>
</feature>
<sequence>MLETFLPIFLLAGLFYALRHLPAWASVHRRTRRLSQLAEAGWTFEYSRKTVSVYTTALNPLPKACVSSWQRSLQRVYDLGSVAGGIGGGMAIAGGLWALVSVWTAVWAEARLHAMETPVVEEKTVIKRAVQLLTETEFDAKVNTGGLEPLIPGVTVPLSHFPTILLALVLNQLLHELGHAFAAALDDVSPSRLSFNLHIFIPSMMVSFPSVVDSLPPRSRLRLASSGPWHNLLIWLCIVTLTIGGMGRLFWVDMSENGRVVQTVKPLSPLADHIRPGMIVTHLDDVFLGGTEDVWQSYLSGDEIGDAGRGWCIEKTAYEALPLAPCVAPGQIAFHETLETERSEDRCLAPHPILDTPSGPCPCPGLRWACVRPTPEERLLRIQLEGRSRRREEVVLWAGDRQGVLQDVKVDTQGARFAGGLVRWVTLFVDYLSTIALSLFLFNLLPLPGSDGSHYLQALLSLRSRKPASSGAYPKPFQATLSSSSKHNAVGTSMLVDEVSDEEEGYEDEEGKRRGVEVRWKVRLRKGIEMGMVAVVLGWVAGWGMLALLRSS</sequence>
<dbReference type="GO" id="GO:0016020">
    <property type="term" value="C:membrane"/>
    <property type="evidence" value="ECO:0007669"/>
    <property type="project" value="InterPro"/>
</dbReference>
<dbReference type="PANTHER" id="PTHR13325:SF3">
    <property type="entry name" value="MEMBRANE-BOUND TRANSCRIPTION FACTOR SITE-2 PROTEASE"/>
    <property type="match status" value="1"/>
</dbReference>
<evidence type="ECO:0000259" key="7">
    <source>
        <dbReference type="Pfam" id="PF02163"/>
    </source>
</evidence>
<keyword evidence="9" id="KW-1185">Reference proteome</keyword>
<evidence type="ECO:0000256" key="3">
    <source>
        <dbReference type="ARBA" id="ARBA00022989"/>
    </source>
</evidence>
<gene>
    <name evidence="8" type="ORF">DB88DRAFT_495503</name>
</gene>
<keyword evidence="4 6" id="KW-0472">Membrane</keyword>
<evidence type="ECO:0000256" key="2">
    <source>
        <dbReference type="ARBA" id="ARBA00022692"/>
    </source>
</evidence>
<evidence type="ECO:0000256" key="6">
    <source>
        <dbReference type="SAM" id="Phobius"/>
    </source>
</evidence>